<dbReference type="InterPro" id="IPR050874">
    <property type="entry name" value="Diverse_PLD-related"/>
</dbReference>
<dbReference type="AlphaFoldDB" id="A0A5N4CJD6"/>
<organism evidence="2 3">
    <name type="scientific">Camelus dromedarius</name>
    <name type="common">Dromedary</name>
    <name type="synonym">Arabian camel</name>
    <dbReference type="NCBI Taxonomy" id="9838"/>
    <lineage>
        <taxon>Eukaryota</taxon>
        <taxon>Metazoa</taxon>
        <taxon>Chordata</taxon>
        <taxon>Craniata</taxon>
        <taxon>Vertebrata</taxon>
        <taxon>Euteleostomi</taxon>
        <taxon>Mammalia</taxon>
        <taxon>Eutheria</taxon>
        <taxon>Laurasiatheria</taxon>
        <taxon>Artiodactyla</taxon>
        <taxon>Tylopoda</taxon>
        <taxon>Camelidae</taxon>
        <taxon>Camelus</taxon>
    </lineage>
</organism>
<comment type="caution">
    <text evidence="2">The sequence shown here is derived from an EMBL/GenBank/DDBJ whole genome shotgun (WGS) entry which is preliminary data.</text>
</comment>
<accession>A0A5N4CJD6</accession>
<dbReference type="Pfam" id="PF13918">
    <property type="entry name" value="PLDc_3"/>
    <property type="match status" value="1"/>
</dbReference>
<feature type="domain" description="PLD-like" evidence="1">
    <location>
        <begin position="1"/>
        <end position="119"/>
    </location>
</feature>
<dbReference type="InterPro" id="IPR032803">
    <property type="entry name" value="PLDc_3"/>
</dbReference>
<gene>
    <name evidence="2" type="ORF">Cadr_000023285</name>
</gene>
<protein>
    <submittedName>
        <fullName evidence="2">Inactive phospholipase D5</fullName>
    </submittedName>
</protein>
<dbReference type="EMBL" id="JWIN03000023">
    <property type="protein sequence ID" value="KAB1258982.1"/>
    <property type="molecule type" value="Genomic_DNA"/>
</dbReference>
<dbReference type="PANTHER" id="PTHR10185">
    <property type="entry name" value="PHOSPHOLIPASE D - RELATED"/>
    <property type="match status" value="1"/>
</dbReference>
<dbReference type="Gene3D" id="3.30.870.10">
    <property type="entry name" value="Endonuclease Chain A"/>
    <property type="match status" value="1"/>
</dbReference>
<reference evidence="2 3" key="1">
    <citation type="journal article" date="2019" name="Mol. Ecol. Resour.">
        <title>Improving Illumina assemblies with Hi-C and long reads: an example with the North African dromedary.</title>
        <authorList>
            <person name="Elbers J.P."/>
            <person name="Rogers M.F."/>
            <person name="Perelman P.L."/>
            <person name="Proskuryakova A.A."/>
            <person name="Serdyukova N.A."/>
            <person name="Johnson W.E."/>
            <person name="Horin P."/>
            <person name="Corander J."/>
            <person name="Murphy D."/>
            <person name="Burger P.A."/>
        </authorList>
    </citation>
    <scope>NUCLEOTIDE SEQUENCE [LARGE SCALE GENOMIC DNA]</scope>
    <source>
        <strain evidence="2">Drom800</strain>
        <tissue evidence="2">Blood</tissue>
    </source>
</reference>
<sequence>MKELGVIFYNCSCLVLDLQRIFALYSSLKFKSRVPQTWSKRLYGVYDNEKKLQLQLNETKSQAFVSNSPKLFCPKNRSFDIDAIYSVIDDAKQYVYIAVTDYLPISSTSTKRSKFFDLERENACVTKEHKNHTFPKLNRNKYMVTDGAAYIGRLGLNCLPSLPLSFAGNFDWVGNDFTQNAGTGLVINQADVRNSTSIIKQLKDVFERDWYSPYARTLQPTKQPNCSSLFKLRPPSNKTATYNASGKDPSHV</sequence>
<dbReference type="SUPFAM" id="SSF56024">
    <property type="entry name" value="Phospholipase D/nuclease"/>
    <property type="match status" value="1"/>
</dbReference>
<dbReference type="STRING" id="9838.ENSCDRP00005020017"/>
<evidence type="ECO:0000313" key="2">
    <source>
        <dbReference type="EMBL" id="KAB1258982.1"/>
    </source>
</evidence>
<evidence type="ECO:0000259" key="1">
    <source>
        <dbReference type="Pfam" id="PF13918"/>
    </source>
</evidence>
<name>A0A5N4CJD6_CAMDR</name>
<dbReference type="PANTHER" id="PTHR10185:SF9">
    <property type="entry name" value="INACTIVE PHOSPHOLIPASE D5"/>
    <property type="match status" value="1"/>
</dbReference>
<proteinExistence type="predicted"/>
<evidence type="ECO:0000313" key="3">
    <source>
        <dbReference type="Proteomes" id="UP000299084"/>
    </source>
</evidence>
<keyword evidence="3" id="KW-1185">Reference proteome</keyword>
<dbReference type="Proteomes" id="UP000299084">
    <property type="component" value="Unassembled WGS sequence"/>
</dbReference>